<dbReference type="EMBL" id="CAJVPZ010076263">
    <property type="protein sequence ID" value="CAG8804508.1"/>
    <property type="molecule type" value="Genomic_DNA"/>
</dbReference>
<evidence type="ECO:0000313" key="2">
    <source>
        <dbReference type="Proteomes" id="UP000789396"/>
    </source>
</evidence>
<accession>A0A9N9JZA2</accession>
<dbReference type="AlphaFoldDB" id="A0A9N9JZA2"/>
<protein>
    <submittedName>
        <fullName evidence="1">17252_t:CDS:1</fullName>
    </submittedName>
</protein>
<dbReference type="Proteomes" id="UP000789396">
    <property type="component" value="Unassembled WGS sequence"/>
</dbReference>
<dbReference type="OrthoDB" id="2477600at2759"/>
<organism evidence="1 2">
    <name type="scientific">Racocetra fulgida</name>
    <dbReference type="NCBI Taxonomy" id="60492"/>
    <lineage>
        <taxon>Eukaryota</taxon>
        <taxon>Fungi</taxon>
        <taxon>Fungi incertae sedis</taxon>
        <taxon>Mucoromycota</taxon>
        <taxon>Glomeromycotina</taxon>
        <taxon>Glomeromycetes</taxon>
        <taxon>Diversisporales</taxon>
        <taxon>Gigasporaceae</taxon>
        <taxon>Racocetra</taxon>
    </lineage>
</organism>
<sequence>TFSKLTPITSLRKLATETEKQFLKINNLDNSNTSQAKFNYYFYSYFKSNLDNAATNNQIKNLYKQQTIDKITSKPINTNTLAHIITYFYILILNKPSMSTIRKAYTKQFYPEAKQILFAKF</sequence>
<proteinExistence type="predicted"/>
<name>A0A9N9JZA2_9GLOM</name>
<feature type="non-terminal residue" evidence="1">
    <location>
        <position position="1"/>
    </location>
</feature>
<evidence type="ECO:0000313" key="1">
    <source>
        <dbReference type="EMBL" id="CAG8804508.1"/>
    </source>
</evidence>
<keyword evidence="2" id="KW-1185">Reference proteome</keyword>
<comment type="caution">
    <text evidence="1">The sequence shown here is derived from an EMBL/GenBank/DDBJ whole genome shotgun (WGS) entry which is preliminary data.</text>
</comment>
<gene>
    <name evidence="1" type="ORF">RFULGI_LOCUS18083</name>
</gene>
<reference evidence="1" key="1">
    <citation type="submission" date="2021-06" db="EMBL/GenBank/DDBJ databases">
        <authorList>
            <person name="Kallberg Y."/>
            <person name="Tangrot J."/>
            <person name="Rosling A."/>
        </authorList>
    </citation>
    <scope>NUCLEOTIDE SEQUENCE</scope>
    <source>
        <strain evidence="1">IN212</strain>
    </source>
</reference>